<dbReference type="PRINTS" id="PR00469">
    <property type="entry name" value="PNDRDTASEII"/>
</dbReference>
<dbReference type="GO" id="GO:0016491">
    <property type="term" value="F:oxidoreductase activity"/>
    <property type="evidence" value="ECO:0007669"/>
    <property type="project" value="UniProtKB-KW"/>
</dbReference>
<keyword evidence="2" id="KW-0560">Oxidoreductase</keyword>
<protein>
    <submittedName>
        <fullName evidence="4">Thioredoxin reductase</fullName>
    </submittedName>
</protein>
<keyword evidence="1" id="KW-0285">Flavoprotein</keyword>
<reference evidence="5" key="1">
    <citation type="submission" date="2016-01" db="EMBL/GenBank/DDBJ databases">
        <title>Draft genome sequence of Thermodesulfovibrio aggregans strain TGE-P1.</title>
        <authorList>
            <person name="Sekiguchi Y."/>
            <person name="Ohashi A."/>
            <person name="Matsuura N."/>
            <person name="Tourlousse M.D."/>
        </authorList>
    </citation>
    <scope>NUCLEOTIDE SEQUENCE [LARGE SCALE GENOMIC DNA]</scope>
    <source>
        <strain evidence="5">TGE-P1</strain>
    </source>
</reference>
<organism evidence="4 5">
    <name type="scientific">Thermodesulfovibrio aggregans</name>
    <dbReference type="NCBI Taxonomy" id="86166"/>
    <lineage>
        <taxon>Bacteria</taxon>
        <taxon>Pseudomonadati</taxon>
        <taxon>Nitrospirota</taxon>
        <taxon>Thermodesulfovibrionia</taxon>
        <taxon>Thermodesulfovibrionales</taxon>
        <taxon>Thermodesulfovibrionaceae</taxon>
        <taxon>Thermodesulfovibrio</taxon>
    </lineage>
</organism>
<comment type="caution">
    <text evidence="4">The sequence shown here is derived from an EMBL/GenBank/DDBJ whole genome shotgun (WGS) entry which is preliminary data.</text>
</comment>
<dbReference type="STRING" id="86166.TAGGR_1350"/>
<evidence type="ECO:0000256" key="1">
    <source>
        <dbReference type="ARBA" id="ARBA00022630"/>
    </source>
</evidence>
<evidence type="ECO:0000313" key="4">
    <source>
        <dbReference type="EMBL" id="GAQ94171.1"/>
    </source>
</evidence>
<name>A0A0U9HMD0_9BACT</name>
<evidence type="ECO:0000259" key="3">
    <source>
        <dbReference type="Pfam" id="PF07992"/>
    </source>
</evidence>
<feature type="domain" description="FAD/NAD(P)-binding" evidence="3">
    <location>
        <begin position="5"/>
        <end position="290"/>
    </location>
</feature>
<dbReference type="OrthoDB" id="9806179at2"/>
<evidence type="ECO:0000313" key="5">
    <source>
        <dbReference type="Proteomes" id="UP000054976"/>
    </source>
</evidence>
<dbReference type="EMBL" id="BCNO01000001">
    <property type="protein sequence ID" value="GAQ94171.1"/>
    <property type="molecule type" value="Genomic_DNA"/>
</dbReference>
<evidence type="ECO:0000256" key="2">
    <source>
        <dbReference type="ARBA" id="ARBA00023002"/>
    </source>
</evidence>
<proteinExistence type="predicted"/>
<dbReference type="RefSeq" id="WP_059175643.1">
    <property type="nucleotide sequence ID" value="NZ_BCNO01000001.1"/>
</dbReference>
<keyword evidence="5" id="KW-1185">Reference proteome</keyword>
<dbReference type="InterPro" id="IPR023753">
    <property type="entry name" value="FAD/NAD-binding_dom"/>
</dbReference>
<dbReference type="SUPFAM" id="SSF51905">
    <property type="entry name" value="FAD/NAD(P)-binding domain"/>
    <property type="match status" value="1"/>
</dbReference>
<dbReference type="Proteomes" id="UP000054976">
    <property type="component" value="Unassembled WGS sequence"/>
</dbReference>
<dbReference type="Gene3D" id="3.50.50.60">
    <property type="entry name" value="FAD/NAD(P)-binding domain"/>
    <property type="match status" value="2"/>
</dbReference>
<sequence length="313" mass="33593">MTEIYDVIIIGGGPAGLTAGIYSARANLKTVVLDKSKTAGALAYASLIENYPGLEKPLTGKELLERIRAQALSFGVEYREEQVVGVDLVSETKEVVTMAGSYRGKAVIIATGSMGRKPTIKGEGELLGRGVSYCAVCDAPFFRGKTVAVLGDSEEAAKEALYLREFADKVFLITSSSKLKVESGHPVYENPKIEILTSHSIKEITGTDFVTGVLLKEPEGAEKHIEVSGVFVYIQGSQPITDFLGETIKVDEKGFIVVDNFMQTNIQGVFAAGDVASPHTRQVVIACAQGAIAALSAEKYIRGRSRIKSDWHG</sequence>
<accession>A0A0U9HMD0</accession>
<dbReference type="PRINTS" id="PR00368">
    <property type="entry name" value="FADPNR"/>
</dbReference>
<dbReference type="PANTHER" id="PTHR48105">
    <property type="entry name" value="THIOREDOXIN REDUCTASE 1-RELATED-RELATED"/>
    <property type="match status" value="1"/>
</dbReference>
<dbReference type="AlphaFoldDB" id="A0A0U9HMD0"/>
<gene>
    <name evidence="4" type="ORF">TAGGR_1350</name>
</gene>
<dbReference type="Pfam" id="PF07992">
    <property type="entry name" value="Pyr_redox_2"/>
    <property type="match status" value="1"/>
</dbReference>
<dbReference type="InterPro" id="IPR050097">
    <property type="entry name" value="Ferredoxin-NADP_redctase_2"/>
</dbReference>
<dbReference type="InterPro" id="IPR036188">
    <property type="entry name" value="FAD/NAD-bd_sf"/>
</dbReference>